<sequence>MMKNWALAVLFAVAAVSAGAARADPLRLVVLGDSLSAGYGLGPGEGFTDQLQKALTARGLDVAVVNAGVSGDTAGGGLARLDWSVGPDAQAVLVELGANDMLRGLDPSVPQQALDAILTRLGERKLPVLLAGMRAAPNLGPDYAKRFDGLYPDLAAKHGAMLYPFFLDGVAAEQTLLQADGMHPNAAGVAVIVEKILPAVEDLVAQARR</sequence>
<dbReference type="PROSITE" id="PS01098">
    <property type="entry name" value="LIPASE_GDSL_SER"/>
    <property type="match status" value="1"/>
</dbReference>
<proteinExistence type="predicted"/>
<keyword evidence="1" id="KW-0732">Signal</keyword>
<evidence type="ECO:0000259" key="2">
    <source>
        <dbReference type="Pfam" id="PF13472"/>
    </source>
</evidence>
<dbReference type="RefSeq" id="WP_266338995.1">
    <property type="nucleotide sequence ID" value="NZ_JAPKNK010000004.1"/>
</dbReference>
<dbReference type="InterPro" id="IPR036514">
    <property type="entry name" value="SGNH_hydro_sf"/>
</dbReference>
<dbReference type="PANTHER" id="PTHR30383:SF24">
    <property type="entry name" value="THIOESTERASE 1_PROTEASE 1_LYSOPHOSPHOLIPASE L1"/>
    <property type="match status" value="1"/>
</dbReference>
<name>A0A9X3E1U1_9HYPH</name>
<dbReference type="Gene3D" id="3.40.50.1110">
    <property type="entry name" value="SGNH hydrolase"/>
    <property type="match status" value="1"/>
</dbReference>
<dbReference type="SUPFAM" id="SSF52266">
    <property type="entry name" value="SGNH hydrolase"/>
    <property type="match status" value="1"/>
</dbReference>
<dbReference type="InterPro" id="IPR013830">
    <property type="entry name" value="SGNH_hydro"/>
</dbReference>
<dbReference type="Proteomes" id="UP001144805">
    <property type="component" value="Unassembled WGS sequence"/>
</dbReference>
<dbReference type="CDD" id="cd01822">
    <property type="entry name" value="Lysophospholipase_L1_like"/>
    <property type="match status" value="1"/>
</dbReference>
<evidence type="ECO:0000313" key="3">
    <source>
        <dbReference type="EMBL" id="MCX5570030.1"/>
    </source>
</evidence>
<dbReference type="Pfam" id="PF13472">
    <property type="entry name" value="Lipase_GDSL_2"/>
    <property type="match status" value="1"/>
</dbReference>
<dbReference type="EMBL" id="JAPKNK010000004">
    <property type="protein sequence ID" value="MCX5570030.1"/>
    <property type="molecule type" value="Genomic_DNA"/>
</dbReference>
<accession>A0A9X3E1U1</accession>
<dbReference type="PANTHER" id="PTHR30383">
    <property type="entry name" value="THIOESTERASE 1/PROTEASE 1/LYSOPHOSPHOLIPASE L1"/>
    <property type="match status" value="1"/>
</dbReference>
<reference evidence="3" key="1">
    <citation type="submission" date="2022-11" db="EMBL/GenBank/DDBJ databases">
        <title>Biodiversity and phylogenetic relationships of bacteria.</title>
        <authorList>
            <person name="Machado R.A.R."/>
            <person name="Bhat A."/>
            <person name="Loulou A."/>
            <person name="Kallel S."/>
        </authorList>
    </citation>
    <scope>NUCLEOTIDE SEQUENCE</scope>
    <source>
        <strain evidence="3">K-TC2</strain>
    </source>
</reference>
<feature type="chain" id="PRO_5040902970" evidence="1">
    <location>
        <begin position="24"/>
        <end position="209"/>
    </location>
</feature>
<comment type="caution">
    <text evidence="3">The sequence shown here is derived from an EMBL/GenBank/DDBJ whole genome shotgun (WGS) entry which is preliminary data.</text>
</comment>
<dbReference type="InterPro" id="IPR008265">
    <property type="entry name" value="Lipase_GDSL_AS"/>
</dbReference>
<feature type="domain" description="SGNH hydrolase-type esterase" evidence="2">
    <location>
        <begin position="30"/>
        <end position="190"/>
    </location>
</feature>
<dbReference type="InterPro" id="IPR051532">
    <property type="entry name" value="Ester_Hydrolysis_Enzymes"/>
</dbReference>
<evidence type="ECO:0000313" key="4">
    <source>
        <dbReference type="Proteomes" id="UP001144805"/>
    </source>
</evidence>
<dbReference type="GO" id="GO:0004622">
    <property type="term" value="F:phosphatidylcholine lysophospholipase activity"/>
    <property type="evidence" value="ECO:0007669"/>
    <property type="project" value="TreeGrafter"/>
</dbReference>
<evidence type="ECO:0000256" key="1">
    <source>
        <dbReference type="SAM" id="SignalP"/>
    </source>
</evidence>
<protein>
    <submittedName>
        <fullName evidence="3">Arylesterase</fullName>
    </submittedName>
</protein>
<dbReference type="AlphaFoldDB" id="A0A9X3E1U1"/>
<gene>
    <name evidence="3" type="ORF">OSH07_12560</name>
</gene>
<organism evidence="3 4">
    <name type="scientific">Kaistia nematophila</name>
    <dbReference type="NCBI Taxonomy" id="2994654"/>
    <lineage>
        <taxon>Bacteria</taxon>
        <taxon>Pseudomonadati</taxon>
        <taxon>Pseudomonadota</taxon>
        <taxon>Alphaproteobacteria</taxon>
        <taxon>Hyphomicrobiales</taxon>
        <taxon>Kaistiaceae</taxon>
        <taxon>Kaistia</taxon>
    </lineage>
</organism>
<keyword evidence="4" id="KW-1185">Reference proteome</keyword>
<feature type="signal peptide" evidence="1">
    <location>
        <begin position="1"/>
        <end position="23"/>
    </location>
</feature>
<dbReference type="GO" id="GO:0006629">
    <property type="term" value="P:lipid metabolic process"/>
    <property type="evidence" value="ECO:0007669"/>
    <property type="project" value="InterPro"/>
</dbReference>